<dbReference type="PANTHER" id="PTHR32322">
    <property type="entry name" value="INNER MEMBRANE TRANSPORTER"/>
    <property type="match status" value="1"/>
</dbReference>
<comment type="caution">
    <text evidence="8">The sequence shown here is derived from an EMBL/GenBank/DDBJ whole genome shotgun (WGS) entry which is preliminary data.</text>
</comment>
<keyword evidence="4 6" id="KW-1133">Transmembrane helix</keyword>
<dbReference type="InterPro" id="IPR037185">
    <property type="entry name" value="EmrE-like"/>
</dbReference>
<feature type="transmembrane region" description="Helical" evidence="6">
    <location>
        <begin position="42"/>
        <end position="60"/>
    </location>
</feature>
<evidence type="ECO:0000256" key="6">
    <source>
        <dbReference type="SAM" id="Phobius"/>
    </source>
</evidence>
<name>A0A917ACG1_9RHOB</name>
<feature type="transmembrane region" description="Helical" evidence="6">
    <location>
        <begin position="218"/>
        <end position="239"/>
    </location>
</feature>
<dbReference type="Pfam" id="PF00892">
    <property type="entry name" value="EamA"/>
    <property type="match status" value="2"/>
</dbReference>
<feature type="transmembrane region" description="Helical" evidence="6">
    <location>
        <begin position="98"/>
        <end position="119"/>
    </location>
</feature>
<dbReference type="PANTHER" id="PTHR32322:SF2">
    <property type="entry name" value="EAMA DOMAIN-CONTAINING PROTEIN"/>
    <property type="match status" value="1"/>
</dbReference>
<proteinExistence type="inferred from homology"/>
<feature type="transmembrane region" description="Helical" evidence="6">
    <location>
        <begin position="274"/>
        <end position="293"/>
    </location>
</feature>
<sequence>MTGTGSAAMRGHLAMLLFSCLVAGSFSLGVLAAPHIAPAALNAVRFLIAACLVGAAALATTGIPRSAFRAPWRYAVMGGVLSCYFVLMFHGLKTANAVSASAVFTLVPVMAAGFGWLLLRQITTPRMALALTIGAAGAVWVIFRADVAALMRFEIGRGEWIYFWGCVAHALYTPLVPKLNRGEPPIVFTFGMLCAACLLVALYGASDIMSTDWAALPGIVWVTILYVAVFASAVTFVLMQYASLRLPSAKVMAYTYLVPSWVILWEIAKGNGVPPVAVLAGVAMTVLSLWLLLKE</sequence>
<accession>A0A917ACG1</accession>
<keyword evidence="3 6" id="KW-0812">Transmembrane</keyword>
<comment type="subcellular location">
    <subcellularLocation>
        <location evidence="1">Membrane</location>
        <topology evidence="1">Multi-pass membrane protein</topology>
    </subcellularLocation>
</comment>
<evidence type="ECO:0000256" key="1">
    <source>
        <dbReference type="ARBA" id="ARBA00004141"/>
    </source>
</evidence>
<feature type="domain" description="EamA" evidence="7">
    <location>
        <begin position="10"/>
        <end position="142"/>
    </location>
</feature>
<dbReference type="InterPro" id="IPR050638">
    <property type="entry name" value="AA-Vitamin_Transporters"/>
</dbReference>
<feature type="transmembrane region" description="Helical" evidence="6">
    <location>
        <begin position="161"/>
        <end position="179"/>
    </location>
</feature>
<evidence type="ECO:0000256" key="3">
    <source>
        <dbReference type="ARBA" id="ARBA00022692"/>
    </source>
</evidence>
<reference evidence="9" key="1">
    <citation type="journal article" date="2019" name="Int. J. Syst. Evol. Microbiol.">
        <title>The Global Catalogue of Microorganisms (GCM) 10K type strain sequencing project: providing services to taxonomists for standard genome sequencing and annotation.</title>
        <authorList>
            <consortium name="The Broad Institute Genomics Platform"/>
            <consortium name="The Broad Institute Genome Sequencing Center for Infectious Disease"/>
            <person name="Wu L."/>
            <person name="Ma J."/>
        </authorList>
    </citation>
    <scope>NUCLEOTIDE SEQUENCE [LARGE SCALE GENOMIC DNA]</scope>
    <source>
        <strain evidence="9">CGMCC 1.12664</strain>
    </source>
</reference>
<dbReference type="SUPFAM" id="SSF103481">
    <property type="entry name" value="Multidrug resistance efflux transporter EmrE"/>
    <property type="match status" value="1"/>
</dbReference>
<evidence type="ECO:0000313" key="8">
    <source>
        <dbReference type="EMBL" id="GGE41975.1"/>
    </source>
</evidence>
<comment type="similarity">
    <text evidence="2">Belongs to the EamA transporter family.</text>
</comment>
<feature type="transmembrane region" description="Helical" evidence="6">
    <location>
        <begin position="251"/>
        <end position="268"/>
    </location>
</feature>
<feature type="transmembrane region" description="Helical" evidence="6">
    <location>
        <begin position="186"/>
        <end position="206"/>
    </location>
</feature>
<feature type="transmembrane region" description="Helical" evidence="6">
    <location>
        <begin position="72"/>
        <end position="92"/>
    </location>
</feature>
<evidence type="ECO:0000256" key="5">
    <source>
        <dbReference type="ARBA" id="ARBA00023136"/>
    </source>
</evidence>
<dbReference type="Proteomes" id="UP000612855">
    <property type="component" value="Unassembled WGS sequence"/>
</dbReference>
<keyword evidence="9" id="KW-1185">Reference proteome</keyword>
<organism evidence="8 9">
    <name type="scientific">Primorskyibacter flagellatus</name>
    <dbReference type="NCBI Taxonomy" id="1387277"/>
    <lineage>
        <taxon>Bacteria</taxon>
        <taxon>Pseudomonadati</taxon>
        <taxon>Pseudomonadota</taxon>
        <taxon>Alphaproteobacteria</taxon>
        <taxon>Rhodobacterales</taxon>
        <taxon>Roseobacteraceae</taxon>
        <taxon>Primorskyibacter</taxon>
    </lineage>
</organism>
<keyword evidence="5 6" id="KW-0472">Membrane</keyword>
<evidence type="ECO:0000259" key="7">
    <source>
        <dbReference type="Pfam" id="PF00892"/>
    </source>
</evidence>
<protein>
    <submittedName>
        <fullName evidence="8">Multidrug DMT transporter</fullName>
    </submittedName>
</protein>
<dbReference type="RefSeq" id="WP_229737657.1">
    <property type="nucleotide sequence ID" value="NZ_BMFJ01000002.1"/>
</dbReference>
<dbReference type="GO" id="GO:0016020">
    <property type="term" value="C:membrane"/>
    <property type="evidence" value="ECO:0007669"/>
    <property type="project" value="UniProtKB-SubCell"/>
</dbReference>
<dbReference type="InterPro" id="IPR000620">
    <property type="entry name" value="EamA_dom"/>
</dbReference>
<dbReference type="EMBL" id="BMFJ01000002">
    <property type="protein sequence ID" value="GGE41975.1"/>
    <property type="molecule type" value="Genomic_DNA"/>
</dbReference>
<evidence type="ECO:0000256" key="4">
    <source>
        <dbReference type="ARBA" id="ARBA00022989"/>
    </source>
</evidence>
<evidence type="ECO:0000256" key="2">
    <source>
        <dbReference type="ARBA" id="ARBA00007362"/>
    </source>
</evidence>
<feature type="transmembrane region" description="Helical" evidence="6">
    <location>
        <begin position="128"/>
        <end position="149"/>
    </location>
</feature>
<evidence type="ECO:0000313" key="9">
    <source>
        <dbReference type="Proteomes" id="UP000612855"/>
    </source>
</evidence>
<gene>
    <name evidence="8" type="ORF">GCM10011360_31780</name>
</gene>
<feature type="domain" description="EamA" evidence="7">
    <location>
        <begin position="160"/>
        <end position="293"/>
    </location>
</feature>
<dbReference type="AlphaFoldDB" id="A0A917ACG1"/>